<dbReference type="OrthoDB" id="9815041at2"/>
<evidence type="ECO:0000259" key="1">
    <source>
        <dbReference type="PROSITE" id="PS51186"/>
    </source>
</evidence>
<comment type="caution">
    <text evidence="2">The sequence shown here is derived from an EMBL/GenBank/DDBJ whole genome shotgun (WGS) entry which is preliminary data.</text>
</comment>
<organism evidence="2 3">
    <name type="scientific">Teichococcus coralli</name>
    <dbReference type="NCBI Taxonomy" id="2545983"/>
    <lineage>
        <taxon>Bacteria</taxon>
        <taxon>Pseudomonadati</taxon>
        <taxon>Pseudomonadota</taxon>
        <taxon>Alphaproteobacteria</taxon>
        <taxon>Acetobacterales</taxon>
        <taxon>Roseomonadaceae</taxon>
        <taxon>Roseomonas</taxon>
    </lineage>
</organism>
<dbReference type="CDD" id="cd04301">
    <property type="entry name" value="NAT_SF"/>
    <property type="match status" value="1"/>
</dbReference>
<reference evidence="2 3" key="1">
    <citation type="submission" date="2019-03" db="EMBL/GenBank/DDBJ databases">
        <title>Roseomonas sp. a novel Roseomonas species isolated from Sea whip Gorgonian.</title>
        <authorList>
            <person name="Li F."/>
            <person name="Pan X."/>
            <person name="Huang S."/>
            <person name="Li Z."/>
            <person name="Meng B."/>
        </authorList>
    </citation>
    <scope>NUCLEOTIDE SEQUENCE [LARGE SCALE GENOMIC DNA]</scope>
    <source>
        <strain evidence="2 3">M0104</strain>
    </source>
</reference>
<evidence type="ECO:0000313" key="3">
    <source>
        <dbReference type="Proteomes" id="UP000460715"/>
    </source>
</evidence>
<dbReference type="Proteomes" id="UP000460715">
    <property type="component" value="Unassembled WGS sequence"/>
</dbReference>
<evidence type="ECO:0000313" key="2">
    <source>
        <dbReference type="EMBL" id="MXP64401.1"/>
    </source>
</evidence>
<dbReference type="InterPro" id="IPR000182">
    <property type="entry name" value="GNAT_dom"/>
</dbReference>
<dbReference type="PROSITE" id="PS51186">
    <property type="entry name" value="GNAT"/>
    <property type="match status" value="1"/>
</dbReference>
<dbReference type="RefSeq" id="WP_160937561.1">
    <property type="nucleotide sequence ID" value="NZ_SNVJ01000011.1"/>
</dbReference>
<dbReference type="SUPFAM" id="SSF55729">
    <property type="entry name" value="Acyl-CoA N-acyltransferases (Nat)"/>
    <property type="match status" value="1"/>
</dbReference>
<dbReference type="Pfam" id="PF00583">
    <property type="entry name" value="Acetyltransf_1"/>
    <property type="match status" value="1"/>
</dbReference>
<keyword evidence="3" id="KW-1185">Reference proteome</keyword>
<protein>
    <submittedName>
        <fullName evidence="2">GNAT family N-acetyltransferase</fullName>
    </submittedName>
</protein>
<dbReference type="GO" id="GO:0016747">
    <property type="term" value="F:acyltransferase activity, transferring groups other than amino-acyl groups"/>
    <property type="evidence" value="ECO:0007669"/>
    <property type="project" value="InterPro"/>
</dbReference>
<gene>
    <name evidence="2" type="ORF">E0493_13705</name>
</gene>
<name>A0A845BB64_9PROT</name>
<dbReference type="EMBL" id="SNVJ01000011">
    <property type="protein sequence ID" value="MXP64401.1"/>
    <property type="molecule type" value="Genomic_DNA"/>
</dbReference>
<dbReference type="InterPro" id="IPR016181">
    <property type="entry name" value="Acyl_CoA_acyltransferase"/>
</dbReference>
<proteinExistence type="predicted"/>
<keyword evidence="2" id="KW-0808">Transferase</keyword>
<dbReference type="AlphaFoldDB" id="A0A845BB64"/>
<feature type="domain" description="N-acetyltransferase" evidence="1">
    <location>
        <begin position="15"/>
        <end position="152"/>
    </location>
</feature>
<sequence length="157" mass="17493">MHDAWQIRPLAELPVGIEALRAEAVAEGFRFMDRLVMDWHAGTNRFDGAGEVLLGAFDGDTLLAVGGLNRDPYASEEGVGRLRHLYVARAVRRRGIASLLVAQLLRRAQDTFRIVRLRTETGEAARFYARQGFARAKGEAASHVLVLAQRRKPGEER</sequence>
<dbReference type="Gene3D" id="3.40.630.30">
    <property type="match status" value="1"/>
</dbReference>
<accession>A0A845BB64</accession>